<keyword evidence="3" id="KW-1185">Reference proteome</keyword>
<protein>
    <submittedName>
        <fullName evidence="2">Uncharacterized protein</fullName>
    </submittedName>
</protein>
<sequence>MAGSDPSSIGAAPAGHDCATLCRDGCILGEACPHREAARQAVAFVMSTDWDTLMNIAETKNLPPEESDPLKVLDNYFPGSQP</sequence>
<feature type="region of interest" description="Disordered" evidence="1">
    <location>
        <begin position="59"/>
        <end position="82"/>
    </location>
</feature>
<gene>
    <name evidence="2" type="ORF">JX360_08140</name>
</gene>
<evidence type="ECO:0000313" key="2">
    <source>
        <dbReference type="EMBL" id="MCJ2542873.1"/>
    </source>
</evidence>
<organism evidence="2 3">
    <name type="scientific">Thermostichus vulcanus str. 'Rupite'</name>
    <dbReference type="NCBI Taxonomy" id="2813851"/>
    <lineage>
        <taxon>Bacteria</taxon>
        <taxon>Bacillati</taxon>
        <taxon>Cyanobacteriota</taxon>
        <taxon>Cyanophyceae</taxon>
        <taxon>Thermostichales</taxon>
        <taxon>Thermostichaceae</taxon>
        <taxon>Thermostichus</taxon>
    </lineage>
</organism>
<dbReference type="EMBL" id="JAFIRA010000017">
    <property type="protein sequence ID" value="MCJ2542873.1"/>
    <property type="molecule type" value="Genomic_DNA"/>
</dbReference>
<comment type="caution">
    <text evidence="2">The sequence shown here is derived from an EMBL/GenBank/DDBJ whole genome shotgun (WGS) entry which is preliminary data.</text>
</comment>
<evidence type="ECO:0000256" key="1">
    <source>
        <dbReference type="SAM" id="MobiDB-lite"/>
    </source>
</evidence>
<dbReference type="RefSeq" id="WP_244350156.1">
    <property type="nucleotide sequence ID" value="NZ_JAFIRA010000017.1"/>
</dbReference>
<dbReference type="Proteomes" id="UP000830835">
    <property type="component" value="Unassembled WGS sequence"/>
</dbReference>
<proteinExistence type="predicted"/>
<name>A0ABT0CAQ4_THEVL</name>
<reference evidence="2" key="1">
    <citation type="submission" date="2021-02" db="EMBL/GenBank/DDBJ databases">
        <title>The CRISPR/cas machinery reduction and long-range gene transfer in the hot spring cyanobacterium Synechococcus.</title>
        <authorList>
            <person name="Dvorak P."/>
            <person name="Jahodarova E."/>
            <person name="Hasler P."/>
            <person name="Poulickova A."/>
        </authorList>
    </citation>
    <scope>NUCLEOTIDE SEQUENCE</scope>
    <source>
        <strain evidence="2">Rupite</strain>
    </source>
</reference>
<accession>A0ABT0CAQ4</accession>
<evidence type="ECO:0000313" key="3">
    <source>
        <dbReference type="Proteomes" id="UP000830835"/>
    </source>
</evidence>